<feature type="transmembrane region" description="Helical" evidence="9">
    <location>
        <begin position="1160"/>
        <end position="1183"/>
    </location>
</feature>
<feature type="transmembrane region" description="Helical" evidence="9">
    <location>
        <begin position="1070"/>
        <end position="1091"/>
    </location>
</feature>
<proteinExistence type="inferred from homology"/>
<feature type="domain" description="ABC transmembrane type-1" evidence="11">
    <location>
        <begin position="89"/>
        <end position="330"/>
    </location>
</feature>
<dbReference type="FunFam" id="3.40.50.300:FF:000218">
    <property type="entry name" value="Multidrug ABC transporter ATP-binding protein"/>
    <property type="match status" value="1"/>
</dbReference>
<dbReference type="GO" id="GO:0016887">
    <property type="term" value="F:ATP hydrolysis activity"/>
    <property type="evidence" value="ECO:0007669"/>
    <property type="project" value="InterPro"/>
</dbReference>
<dbReference type="InterPro" id="IPR036640">
    <property type="entry name" value="ABC1_TM_sf"/>
</dbReference>
<comment type="caution">
    <text evidence="12">The sequence shown here is derived from an EMBL/GenBank/DDBJ whole genome shotgun (WGS) entry which is preliminary data.</text>
</comment>
<gene>
    <name evidence="12" type="ORF">BS47DRAFT_1376380</name>
</gene>
<evidence type="ECO:0000256" key="3">
    <source>
        <dbReference type="ARBA" id="ARBA00022692"/>
    </source>
</evidence>
<dbReference type="Pfam" id="PF00664">
    <property type="entry name" value="ABC_membrane"/>
    <property type="match status" value="2"/>
</dbReference>
<keyword evidence="6 9" id="KW-1133">Transmembrane helix</keyword>
<evidence type="ECO:0008006" key="14">
    <source>
        <dbReference type="Google" id="ProtNLM"/>
    </source>
</evidence>
<dbReference type="Gene3D" id="1.20.1560.10">
    <property type="entry name" value="ABC transporter type 1, transmembrane domain"/>
    <property type="match status" value="4"/>
</dbReference>
<evidence type="ECO:0000259" key="11">
    <source>
        <dbReference type="PROSITE" id="PS50929"/>
    </source>
</evidence>
<feature type="domain" description="ABC transmembrane type-1" evidence="11">
    <location>
        <begin position="927"/>
        <end position="1212"/>
    </location>
</feature>
<comment type="similarity">
    <text evidence="2">Belongs to the ABC transporter superfamily. ABCB family. Mitochondrial peptide exporter (TC 3.A.1.212) subfamily.</text>
</comment>
<dbReference type="CDD" id="cd18578">
    <property type="entry name" value="ABC_6TM_Pgp_ABCB1_D2_like"/>
    <property type="match status" value="1"/>
</dbReference>
<dbReference type="EMBL" id="MU128954">
    <property type="protein sequence ID" value="KAF9515047.1"/>
    <property type="molecule type" value="Genomic_DNA"/>
</dbReference>
<dbReference type="InterPro" id="IPR003439">
    <property type="entry name" value="ABC_transporter-like_ATP-bd"/>
</dbReference>
<dbReference type="Gene3D" id="3.40.50.300">
    <property type="entry name" value="P-loop containing nucleotide triphosphate hydrolases"/>
    <property type="match status" value="2"/>
</dbReference>
<dbReference type="PROSITE" id="PS00211">
    <property type="entry name" value="ABC_TRANSPORTER_1"/>
    <property type="match status" value="2"/>
</dbReference>
<evidence type="ECO:0000259" key="10">
    <source>
        <dbReference type="PROSITE" id="PS50893"/>
    </source>
</evidence>
<evidence type="ECO:0000256" key="9">
    <source>
        <dbReference type="SAM" id="Phobius"/>
    </source>
</evidence>
<sequence>MSPAKEALSSSRLPLRPVATYTPPAPSIALLFSYCTRGDVIFLLVPAICASLVAGGVAPLMTRIIGAAFNALATFQATSSPTEHDKHKLLHDVGMRIIMRVRSRVFLSVTSRDMEWFDLLGGGSEGKNPGTEDEMSENLGAGGLMANFTRDTDDVRTAVSLNSGMIIQYLTSFVVALVFAFDRSWSLTLVILSSIPIMVFVQALSQALSITSFNTERSNTARAATGITRAIASISTVKAFNATLHEVRSVSSLLDAAQMAYRKCSVVWGGAGGSSQLLLFSMFVQGFWYGAKLVRWGHISPGDVITVFWACQIASSNLQMCMPLLITVTKGKSAMASLETIIHPPPREDHSTDNDATPPPYRESYATLPPLSGQLQRDPKEVRRPSVCLGTFDIQGITFSYPSRPTVPVLSLSPSLPSSSKFIPSIHIAGNDLTFIVGGSGSGKSTLAQLLMGMYTPSSGRILFDEIPLDELDPTWKREHIALVSQECILFDMSVHDNVAIGLAGSSTTKPEDVTRDAVEHACRIAMVHDFVKDLPDGYDTLLGTGGSNLSGGQRQRVALARAVLRDPTVLILDEATSALDATSRVLVFEAIKQVRRRKTTVVITHDLSQIMPEDYVYVMRSGCVVEEGFREDLENSKDGEGEFRKTLEKQFEGGGFPVRVSLPDTYDVVRTEAAAAVDRIMNRHTSMVPDVTNKHTSMWMSASVSRIKHTPILGAGFEVGSRTPWEVDAIADILGPSHLPAIPLTKNRLSPYQLRGTYRSSSPRPTSLFSPSIPDPFCHTDDVYPMQNVGLHRNSTISLPSPSASHHLNLAHRCSMTFEPSVPSPTYAHSYRRSALSTFDDIQDDLAFDAEKSAMEASARHVTSRRRVSTTTRHTTRTNRDRGHAEIVVAGTNSPESRSTSVLPVPSFGSLARRYYHTVPAKISIVLGLVFSFVHGASTPVFAYLLARVLSEIGGGSFNTSTLSKFALLSLLVAFIDGISSGLQFYLLENAGMKWVVSLRKRCFAHILAQDRAFFDESEHSPERLVQILIKDGDDARTLIATILGQTIVVTTMLFVGVVWALVRGWQVTLAGVAIAPVFAAAMMAQNIAVSKFEVKNKRAREEIARRYYEAVNNVRAIRSMALESVFARRFDESLESAMSTGVQGAFAAGLGFGVANSLVYLSQALLFYVGAVLMAHGTYSYQQLLEVLNLVTFSVCIAAQLLTFVPKIAKAKQAAADFGQILELSTETTESRGSQRFPIHGDVSFEHVSFSYARRPEAPVLNDMSCTIRTGECVAIVGASGSGKSTMGTLLQRLYEPTTGRITVGGYNIKDSDCHWLRDHVAVVSQVPALFDSTIAENIGYGCEPGSVCHEDIERAARDAHLHDFIMSLPKGYDTLVGEKASLLSGGQAQRLQIARALVNGRASILIFDECTSALDSTNQAAVMSTINQVKTGRTSILITHKLAVMQMCDRILVVDGGRIVEDGTYDQLIHRRGTFFNLANAGEWAEVE</sequence>
<feature type="transmembrane region" description="Helical" evidence="9">
    <location>
        <begin position="924"/>
        <end position="947"/>
    </location>
</feature>
<dbReference type="InterPro" id="IPR017871">
    <property type="entry name" value="ABC_transporter-like_CS"/>
</dbReference>
<keyword evidence="4" id="KW-0547">Nucleotide-binding</keyword>
<feature type="region of interest" description="Disordered" evidence="8">
    <location>
        <begin position="343"/>
        <end position="379"/>
    </location>
</feature>
<dbReference type="PROSITE" id="PS50893">
    <property type="entry name" value="ABC_TRANSPORTER_2"/>
    <property type="match status" value="2"/>
</dbReference>
<name>A0A9P6DV78_9AGAM</name>
<organism evidence="12 13">
    <name type="scientific">Hydnum rufescens UP504</name>
    <dbReference type="NCBI Taxonomy" id="1448309"/>
    <lineage>
        <taxon>Eukaryota</taxon>
        <taxon>Fungi</taxon>
        <taxon>Dikarya</taxon>
        <taxon>Basidiomycota</taxon>
        <taxon>Agaricomycotina</taxon>
        <taxon>Agaricomycetes</taxon>
        <taxon>Cantharellales</taxon>
        <taxon>Hydnaceae</taxon>
        <taxon>Hydnum</taxon>
    </lineage>
</organism>
<reference evidence="12" key="1">
    <citation type="journal article" date="2020" name="Nat. Commun.">
        <title>Large-scale genome sequencing of mycorrhizal fungi provides insights into the early evolution of symbiotic traits.</title>
        <authorList>
            <person name="Miyauchi S."/>
            <person name="Kiss E."/>
            <person name="Kuo A."/>
            <person name="Drula E."/>
            <person name="Kohler A."/>
            <person name="Sanchez-Garcia M."/>
            <person name="Morin E."/>
            <person name="Andreopoulos B."/>
            <person name="Barry K.W."/>
            <person name="Bonito G."/>
            <person name="Buee M."/>
            <person name="Carver A."/>
            <person name="Chen C."/>
            <person name="Cichocki N."/>
            <person name="Clum A."/>
            <person name="Culley D."/>
            <person name="Crous P.W."/>
            <person name="Fauchery L."/>
            <person name="Girlanda M."/>
            <person name="Hayes R.D."/>
            <person name="Keri Z."/>
            <person name="LaButti K."/>
            <person name="Lipzen A."/>
            <person name="Lombard V."/>
            <person name="Magnuson J."/>
            <person name="Maillard F."/>
            <person name="Murat C."/>
            <person name="Nolan M."/>
            <person name="Ohm R.A."/>
            <person name="Pangilinan J."/>
            <person name="Pereira M.F."/>
            <person name="Perotto S."/>
            <person name="Peter M."/>
            <person name="Pfister S."/>
            <person name="Riley R."/>
            <person name="Sitrit Y."/>
            <person name="Stielow J.B."/>
            <person name="Szollosi G."/>
            <person name="Zifcakova L."/>
            <person name="Stursova M."/>
            <person name="Spatafora J.W."/>
            <person name="Tedersoo L."/>
            <person name="Vaario L.M."/>
            <person name="Yamada A."/>
            <person name="Yan M."/>
            <person name="Wang P."/>
            <person name="Xu J."/>
            <person name="Bruns T."/>
            <person name="Baldrian P."/>
            <person name="Vilgalys R."/>
            <person name="Dunand C."/>
            <person name="Henrissat B."/>
            <person name="Grigoriev I.V."/>
            <person name="Hibbett D."/>
            <person name="Nagy L.G."/>
            <person name="Martin F.M."/>
        </authorList>
    </citation>
    <scope>NUCLEOTIDE SEQUENCE</scope>
    <source>
        <strain evidence="12">UP504</strain>
    </source>
</reference>
<feature type="domain" description="ABC transporter" evidence="10">
    <location>
        <begin position="392"/>
        <end position="647"/>
    </location>
</feature>
<feature type="transmembrane region" description="Helical" evidence="9">
    <location>
        <begin position="1189"/>
        <end position="1207"/>
    </location>
</feature>
<dbReference type="CDD" id="cd18577">
    <property type="entry name" value="ABC_6TM_Pgp_ABCB1_D1_like"/>
    <property type="match status" value="1"/>
</dbReference>
<evidence type="ECO:0000256" key="6">
    <source>
        <dbReference type="ARBA" id="ARBA00022989"/>
    </source>
</evidence>
<keyword evidence="13" id="KW-1185">Reference proteome</keyword>
<dbReference type="InterPro" id="IPR027417">
    <property type="entry name" value="P-loop_NTPase"/>
</dbReference>
<dbReference type="Pfam" id="PF00005">
    <property type="entry name" value="ABC_tran"/>
    <property type="match status" value="2"/>
</dbReference>
<evidence type="ECO:0000256" key="8">
    <source>
        <dbReference type="SAM" id="MobiDB-lite"/>
    </source>
</evidence>
<keyword evidence="3 9" id="KW-0812">Transmembrane</keyword>
<feature type="transmembrane region" description="Helical" evidence="9">
    <location>
        <begin position="40"/>
        <end position="61"/>
    </location>
</feature>
<dbReference type="InterPro" id="IPR039421">
    <property type="entry name" value="Type_1_exporter"/>
</dbReference>
<evidence type="ECO:0000256" key="2">
    <source>
        <dbReference type="ARBA" id="ARBA00005580"/>
    </source>
</evidence>
<feature type="transmembrane region" description="Helical" evidence="9">
    <location>
        <begin position="967"/>
        <end position="989"/>
    </location>
</feature>
<evidence type="ECO:0000313" key="13">
    <source>
        <dbReference type="Proteomes" id="UP000886523"/>
    </source>
</evidence>
<evidence type="ECO:0000256" key="4">
    <source>
        <dbReference type="ARBA" id="ARBA00022741"/>
    </source>
</evidence>
<dbReference type="InterPro" id="IPR011527">
    <property type="entry name" value="ABC1_TM_dom"/>
</dbReference>
<feature type="transmembrane region" description="Helical" evidence="9">
    <location>
        <begin position="266"/>
        <end position="287"/>
    </location>
</feature>
<dbReference type="GO" id="GO:0016020">
    <property type="term" value="C:membrane"/>
    <property type="evidence" value="ECO:0007669"/>
    <property type="project" value="UniProtKB-SubCell"/>
</dbReference>
<keyword evidence="5" id="KW-0067">ATP-binding</keyword>
<evidence type="ECO:0000256" key="1">
    <source>
        <dbReference type="ARBA" id="ARBA00004141"/>
    </source>
</evidence>
<dbReference type="GO" id="GO:0140359">
    <property type="term" value="F:ABC-type transporter activity"/>
    <property type="evidence" value="ECO:0007669"/>
    <property type="project" value="InterPro"/>
</dbReference>
<dbReference type="OrthoDB" id="6500128at2759"/>
<dbReference type="PROSITE" id="PS50929">
    <property type="entry name" value="ABC_TM1F"/>
    <property type="match status" value="2"/>
</dbReference>
<dbReference type="PANTHER" id="PTHR24221:SF581">
    <property type="entry name" value="P-LOOP CONTAINING NUCLEOSIDE TRIPHOSPHATE HYDROLASE PROTEIN"/>
    <property type="match status" value="1"/>
</dbReference>
<evidence type="ECO:0000313" key="12">
    <source>
        <dbReference type="EMBL" id="KAF9515047.1"/>
    </source>
</evidence>
<dbReference type="SUPFAM" id="SSF52540">
    <property type="entry name" value="P-loop containing nucleoside triphosphate hydrolases"/>
    <property type="match status" value="2"/>
</dbReference>
<comment type="subcellular location">
    <subcellularLocation>
        <location evidence="1">Membrane</location>
        <topology evidence="1">Multi-pass membrane protein</topology>
    </subcellularLocation>
</comment>
<dbReference type="InterPro" id="IPR003593">
    <property type="entry name" value="AAA+_ATPase"/>
</dbReference>
<feature type="transmembrane region" description="Helical" evidence="9">
    <location>
        <begin position="187"/>
        <end position="208"/>
    </location>
</feature>
<keyword evidence="7 9" id="KW-0472">Membrane</keyword>
<accession>A0A9P6DV78</accession>
<protein>
    <recommendedName>
        <fullName evidence="14">P-loop containing nucleoside triphosphate hydrolase protein</fullName>
    </recommendedName>
</protein>
<dbReference type="GO" id="GO:0005524">
    <property type="term" value="F:ATP binding"/>
    <property type="evidence" value="ECO:0007669"/>
    <property type="project" value="UniProtKB-KW"/>
</dbReference>
<feature type="domain" description="ABC transporter" evidence="10">
    <location>
        <begin position="1245"/>
        <end position="1484"/>
    </location>
</feature>
<dbReference type="Proteomes" id="UP000886523">
    <property type="component" value="Unassembled WGS sequence"/>
</dbReference>
<dbReference type="SMART" id="SM00382">
    <property type="entry name" value="AAA"/>
    <property type="match status" value="2"/>
</dbReference>
<evidence type="ECO:0000256" key="5">
    <source>
        <dbReference type="ARBA" id="ARBA00022840"/>
    </source>
</evidence>
<evidence type="ECO:0000256" key="7">
    <source>
        <dbReference type="ARBA" id="ARBA00023136"/>
    </source>
</evidence>
<feature type="transmembrane region" description="Helical" evidence="9">
    <location>
        <begin position="1040"/>
        <end position="1064"/>
    </location>
</feature>
<dbReference type="PANTHER" id="PTHR24221">
    <property type="entry name" value="ATP-BINDING CASSETTE SUB-FAMILY B"/>
    <property type="match status" value="1"/>
</dbReference>
<dbReference type="SUPFAM" id="SSF90123">
    <property type="entry name" value="ABC transporter transmembrane region"/>
    <property type="match status" value="2"/>
</dbReference>
<dbReference type="FunFam" id="3.40.50.300:FF:001471">
    <property type="entry name" value="P-loop containing nucleoside triphosphate hydrolase protein"/>
    <property type="match status" value="1"/>
</dbReference>
<feature type="transmembrane region" description="Helical" evidence="9">
    <location>
        <begin position="159"/>
        <end position="181"/>
    </location>
</feature>